<feature type="region of interest" description="Disordered" evidence="1">
    <location>
        <begin position="613"/>
        <end position="633"/>
    </location>
</feature>
<dbReference type="AlphaFoldDB" id="A0A0G2F2R0"/>
<evidence type="ECO:0000313" key="3">
    <source>
        <dbReference type="EMBL" id="KKY29082.1"/>
    </source>
</evidence>
<dbReference type="GO" id="GO:0016787">
    <property type="term" value="F:hydrolase activity"/>
    <property type="evidence" value="ECO:0007669"/>
    <property type="project" value="UniProtKB-KW"/>
</dbReference>
<evidence type="ECO:0000256" key="2">
    <source>
        <dbReference type="SAM" id="SignalP"/>
    </source>
</evidence>
<dbReference type="InterPro" id="IPR005198">
    <property type="entry name" value="Glyco_hydro_76"/>
</dbReference>
<protein>
    <submittedName>
        <fullName evidence="3">Putative glycosyl hydrolase</fullName>
    </submittedName>
</protein>
<feature type="signal peptide" evidence="2">
    <location>
        <begin position="1"/>
        <end position="18"/>
    </location>
</feature>
<dbReference type="PANTHER" id="PTHR47791">
    <property type="entry name" value="MEIOTICALLY UP-REGULATED GENE 191 PROTEIN"/>
    <property type="match status" value="1"/>
</dbReference>
<dbReference type="GO" id="GO:0005975">
    <property type="term" value="P:carbohydrate metabolic process"/>
    <property type="evidence" value="ECO:0007669"/>
    <property type="project" value="InterPro"/>
</dbReference>
<sequence>MFTLYLISNIWLYLPAIAGPVDSVPHAASLRKSREASNANQLYLSTDTAGSVAIQNHDIQDSVCHDGQDTTCSQGLTRLPGALSKLLDAIDVMQSEYFELWAGTWPSSIDWTAAVLGTHVSATLTTIVSTIDYASSSCKQILVWENTINSYFGQLTTFYFGENSFSLRNQAYDDMLWVVLGWLENVKFSNLYTQSYWPATKGRLASPWHGTQLKGPAAHRARTFYDLASHGWDNDLCDGGMNWNPTMEPYKNAITNELFISASIAMYLYFPGDDNDSPFLSTTDKAKYPPHEKRYLDSAVKAYQWLKDSNMTNSEGLFMDGFHIEGWKRYRNGTIDRGTGKCNKLNRMVFTYNQGVVLSGLRGLWIATNDLSYLQDGHALVHSVISATGWPYRHSKQWSGLGRGGVLEEFCDSSGDCSQNGHTFKGIFFHHLTEFCRPLWSQEEEFMESDYGSGLDYLAYGYHKHRCLSYYAWIKHNAQAAIKTRNEKGIFGTWWGITYDPLGIINDAAGITPQSIPPGAIDYRNAGIPKKTGRESWQRSNQDIDIIEDPFGDLSSQSTSSKIKQVAEQLSDSFHTSSNCEDVNDRGRGRTVETQSGGVAVLRALWQWQALVSQSGRQGQSISPSDEIFNDEL</sequence>
<reference evidence="3 4" key="1">
    <citation type="submission" date="2015-05" db="EMBL/GenBank/DDBJ databases">
        <title>Distinctive expansion of gene families associated with plant cell wall degradation and secondary metabolism in the genomes of grapevine trunk pathogens.</title>
        <authorList>
            <person name="Lawrence D.P."/>
            <person name="Travadon R."/>
            <person name="Rolshausen P.E."/>
            <person name="Baumgartner K."/>
        </authorList>
    </citation>
    <scope>NUCLEOTIDE SEQUENCE [LARGE SCALE GENOMIC DNA]</scope>
    <source>
        <strain evidence="3">UCRPC4</strain>
    </source>
</reference>
<feature type="chain" id="PRO_5002543882" evidence="2">
    <location>
        <begin position="19"/>
        <end position="633"/>
    </location>
</feature>
<keyword evidence="2" id="KW-0732">Signal</keyword>
<dbReference type="Proteomes" id="UP000053317">
    <property type="component" value="Unassembled WGS sequence"/>
</dbReference>
<dbReference type="SUPFAM" id="SSF48208">
    <property type="entry name" value="Six-hairpin glycosidases"/>
    <property type="match status" value="1"/>
</dbReference>
<accession>A0A0G2F2R0</accession>
<proteinExistence type="predicted"/>
<keyword evidence="3" id="KW-0378">Hydrolase</keyword>
<name>A0A0G2F2R0_PHACM</name>
<dbReference type="Pfam" id="PF03663">
    <property type="entry name" value="Glyco_hydro_76"/>
    <property type="match status" value="1"/>
</dbReference>
<dbReference type="EMBL" id="LCWF01000006">
    <property type="protein sequence ID" value="KKY29082.1"/>
    <property type="molecule type" value="Genomic_DNA"/>
</dbReference>
<dbReference type="Gene3D" id="1.50.10.20">
    <property type="match status" value="1"/>
</dbReference>
<dbReference type="PANTHER" id="PTHR47791:SF2">
    <property type="entry name" value="ENDO MANNANASE, GH76 FAMILY (EUROFUNG)"/>
    <property type="match status" value="1"/>
</dbReference>
<organism evidence="3 4">
    <name type="scientific">Phaeomoniella chlamydospora</name>
    <name type="common">Phaeoacremonium chlamydosporum</name>
    <dbReference type="NCBI Taxonomy" id="158046"/>
    <lineage>
        <taxon>Eukaryota</taxon>
        <taxon>Fungi</taxon>
        <taxon>Dikarya</taxon>
        <taxon>Ascomycota</taxon>
        <taxon>Pezizomycotina</taxon>
        <taxon>Eurotiomycetes</taxon>
        <taxon>Chaetothyriomycetidae</taxon>
        <taxon>Phaeomoniellales</taxon>
        <taxon>Phaeomoniellaceae</taxon>
        <taxon>Phaeomoniella</taxon>
    </lineage>
</organism>
<dbReference type="OrthoDB" id="4104179at2759"/>
<gene>
    <name evidence="3" type="ORF">UCRPC4_g00271</name>
</gene>
<evidence type="ECO:0000313" key="4">
    <source>
        <dbReference type="Proteomes" id="UP000053317"/>
    </source>
</evidence>
<feature type="compositionally biased region" description="Polar residues" evidence="1">
    <location>
        <begin position="613"/>
        <end position="624"/>
    </location>
</feature>
<reference evidence="3 4" key="2">
    <citation type="submission" date="2015-05" db="EMBL/GenBank/DDBJ databases">
        <authorList>
            <person name="Morales-Cruz A."/>
            <person name="Amrine K.C."/>
            <person name="Cantu D."/>
        </authorList>
    </citation>
    <scope>NUCLEOTIDE SEQUENCE [LARGE SCALE GENOMIC DNA]</scope>
    <source>
        <strain evidence="3">UCRPC4</strain>
    </source>
</reference>
<comment type="caution">
    <text evidence="3">The sequence shown here is derived from an EMBL/GenBank/DDBJ whole genome shotgun (WGS) entry which is preliminary data.</text>
</comment>
<evidence type="ECO:0000256" key="1">
    <source>
        <dbReference type="SAM" id="MobiDB-lite"/>
    </source>
</evidence>
<dbReference type="InterPro" id="IPR008928">
    <property type="entry name" value="6-hairpin_glycosidase_sf"/>
</dbReference>
<dbReference type="InterPro" id="IPR053169">
    <property type="entry name" value="MUG_Protein"/>
</dbReference>
<keyword evidence="4" id="KW-1185">Reference proteome</keyword>